<dbReference type="RefSeq" id="WP_208113298.1">
    <property type="nucleotide sequence ID" value="NZ_SNYN01000036.1"/>
</dbReference>
<reference evidence="3 4" key="1">
    <citation type="submission" date="2019-03" db="EMBL/GenBank/DDBJ databases">
        <title>Genomic Encyclopedia of Type Strains, Phase IV (KMG-IV): sequencing the most valuable type-strain genomes for metagenomic binning, comparative biology and taxonomic classification.</title>
        <authorList>
            <person name="Goeker M."/>
        </authorList>
    </citation>
    <scope>NUCLEOTIDE SEQUENCE [LARGE SCALE GENOMIC DNA]</scope>
    <source>
        <strain evidence="3 4">DSM 46770</strain>
    </source>
</reference>
<name>A0A4R6ULZ2_9ACTN</name>
<feature type="compositionally biased region" description="Low complexity" evidence="1">
    <location>
        <begin position="235"/>
        <end position="246"/>
    </location>
</feature>
<proteinExistence type="predicted"/>
<comment type="caution">
    <text evidence="3">The sequence shown here is derived from an EMBL/GenBank/DDBJ whole genome shotgun (WGS) entry which is preliminary data.</text>
</comment>
<gene>
    <name evidence="3" type="ORF">EV190_13610</name>
</gene>
<dbReference type="InterPro" id="IPR056926">
    <property type="entry name" value="FLQE3_permease"/>
</dbReference>
<feature type="transmembrane region" description="Helical" evidence="2">
    <location>
        <begin position="317"/>
        <end position="340"/>
    </location>
</feature>
<evidence type="ECO:0000256" key="2">
    <source>
        <dbReference type="SAM" id="Phobius"/>
    </source>
</evidence>
<protein>
    <submittedName>
        <fullName evidence="3">Fluoroquinolone transport system permease protein</fullName>
    </submittedName>
</protein>
<dbReference type="EMBL" id="SNYN01000036">
    <property type="protein sequence ID" value="TDQ44254.1"/>
    <property type="molecule type" value="Genomic_DNA"/>
</dbReference>
<feature type="transmembrane region" description="Helical" evidence="2">
    <location>
        <begin position="472"/>
        <end position="495"/>
    </location>
</feature>
<feature type="transmembrane region" description="Helical" evidence="2">
    <location>
        <begin position="393"/>
        <end position="416"/>
    </location>
</feature>
<organism evidence="3 4">
    <name type="scientific">Actinorugispora endophytica</name>
    <dbReference type="NCBI Taxonomy" id="1605990"/>
    <lineage>
        <taxon>Bacteria</taxon>
        <taxon>Bacillati</taxon>
        <taxon>Actinomycetota</taxon>
        <taxon>Actinomycetes</taxon>
        <taxon>Streptosporangiales</taxon>
        <taxon>Nocardiopsidaceae</taxon>
        <taxon>Actinorugispora</taxon>
    </lineage>
</organism>
<dbReference type="Proteomes" id="UP000295281">
    <property type="component" value="Unassembled WGS sequence"/>
</dbReference>
<dbReference type="Pfam" id="PF24686">
    <property type="entry name" value="FLQE3_permease"/>
    <property type="match status" value="1"/>
</dbReference>
<evidence type="ECO:0000313" key="3">
    <source>
        <dbReference type="EMBL" id="TDQ44254.1"/>
    </source>
</evidence>
<keyword evidence="2" id="KW-1133">Transmembrane helix</keyword>
<evidence type="ECO:0000313" key="4">
    <source>
        <dbReference type="Proteomes" id="UP000295281"/>
    </source>
</evidence>
<feature type="region of interest" description="Disordered" evidence="1">
    <location>
        <begin position="235"/>
        <end position="256"/>
    </location>
</feature>
<feature type="transmembrane region" description="Helical" evidence="2">
    <location>
        <begin position="361"/>
        <end position="381"/>
    </location>
</feature>
<keyword evidence="2" id="KW-0472">Membrane</keyword>
<dbReference type="AlphaFoldDB" id="A0A4R6ULZ2"/>
<keyword evidence="4" id="KW-1185">Reference proteome</keyword>
<feature type="transmembrane region" description="Helical" evidence="2">
    <location>
        <begin position="428"/>
        <end position="452"/>
    </location>
</feature>
<feature type="transmembrane region" description="Helical" evidence="2">
    <location>
        <begin position="279"/>
        <end position="297"/>
    </location>
</feature>
<evidence type="ECO:0000256" key="1">
    <source>
        <dbReference type="SAM" id="MobiDB-lite"/>
    </source>
</evidence>
<keyword evidence="2" id="KW-0812">Transmembrane</keyword>
<feature type="transmembrane region" description="Helical" evidence="2">
    <location>
        <begin position="48"/>
        <end position="69"/>
    </location>
</feature>
<sequence length="509" mass="51407">MNRIVAACALEARVEARYGIVAAAFGLAALWTLVLALVPAAAAPGLAAVLLLADTAGFGALFVVALLLFERQEGARDALAVSPLRPGEYVAVRVGVLTALSVLSSLPIGLVALRGSPGGATASLALVAVGVGLGSLLFLAVSLAAGARADTLPRFFGRFAAVFAPLLLAPLARLLGLADHPALFLVPSTTAAELIRSGMLPDAGAAEPWALPLGAAWLLLCAGAAAVMAARGLSAGPDEAAPAPARRAGRRTTRGPRGGAAAAFAWIDLRGTARDATSVAVLAGPLLISVAVGLGYPHAVDLVTARYGVDPAPYQPVALTVLILLHVPLMTGAIGGLRTVEDGDDGTLLLLRVSPFTAPAYLGYRIATTTAACALGLAFAVPVSGLADGFSPGLLVAVALAALQAPLLVLVVAASTANKVEALVAVKLLGAAMTLLPVALWWLPVSLQWVLWPLPPSWAVLAVPGYSTLPPLAVAAAGGVVALLAGALLSVRILAPHRVRLGGRRRRVR</sequence>
<feature type="transmembrane region" description="Helical" evidence="2">
    <location>
        <begin position="90"/>
        <end position="112"/>
    </location>
</feature>
<accession>A0A4R6ULZ2</accession>
<feature type="transmembrane region" description="Helical" evidence="2">
    <location>
        <begin position="124"/>
        <end position="147"/>
    </location>
</feature>
<feature type="transmembrane region" description="Helical" evidence="2">
    <location>
        <begin position="209"/>
        <end position="230"/>
    </location>
</feature>
<feature type="transmembrane region" description="Helical" evidence="2">
    <location>
        <begin position="159"/>
        <end position="178"/>
    </location>
</feature>
<feature type="transmembrane region" description="Helical" evidence="2">
    <location>
        <begin position="20"/>
        <end position="42"/>
    </location>
</feature>